<evidence type="ECO:0000313" key="3">
    <source>
        <dbReference type="Proteomes" id="UP001597053"/>
    </source>
</evidence>
<dbReference type="EMBL" id="JBHTHM010000047">
    <property type="protein sequence ID" value="MFD0782813.1"/>
    <property type="molecule type" value="Genomic_DNA"/>
</dbReference>
<accession>A0ABW2ZVY5</accession>
<protein>
    <submittedName>
        <fullName evidence="2">Phosphotransferase</fullName>
    </submittedName>
</protein>
<sequence length="240" mass="26927">MLRASTAAHGDVVVKIHRSLERHHQEVHAYRTWVPALGDRAPRLLATTDDPPAIVITAVAGVPLNERQLDPEAEQSAYRQAGQLLKTLHAAGPPRLEPDWTAWLAERAEYWIHQARDGITVARGAEVRAHMRALQELAPLPALPCHLDFMPRNMIYGDDGVVRLTDFEHSRYDLPARDLVRLATRVWPHRPDLHASFLHTYGQLSTVDDAVLGHCAHFDFLTSLARRTPSIAPSVLDRTQ</sequence>
<organism evidence="2 3">
    <name type="scientific">Micromonospora azadirachtae</name>
    <dbReference type="NCBI Taxonomy" id="1970735"/>
    <lineage>
        <taxon>Bacteria</taxon>
        <taxon>Bacillati</taxon>
        <taxon>Actinomycetota</taxon>
        <taxon>Actinomycetes</taxon>
        <taxon>Micromonosporales</taxon>
        <taxon>Micromonosporaceae</taxon>
        <taxon>Micromonospora</taxon>
    </lineage>
</organism>
<comment type="caution">
    <text evidence="2">The sequence shown here is derived from an EMBL/GenBank/DDBJ whole genome shotgun (WGS) entry which is preliminary data.</text>
</comment>
<dbReference type="Gene3D" id="3.90.1200.10">
    <property type="match status" value="1"/>
</dbReference>
<dbReference type="InterPro" id="IPR011009">
    <property type="entry name" value="Kinase-like_dom_sf"/>
</dbReference>
<dbReference type="SUPFAM" id="SSF56112">
    <property type="entry name" value="Protein kinase-like (PK-like)"/>
    <property type="match status" value="1"/>
</dbReference>
<keyword evidence="3" id="KW-1185">Reference proteome</keyword>
<feature type="domain" description="Aminoglycoside phosphotransferase" evidence="1">
    <location>
        <begin position="6"/>
        <end position="202"/>
    </location>
</feature>
<name>A0ABW2ZVY5_9ACTN</name>
<evidence type="ECO:0000259" key="1">
    <source>
        <dbReference type="Pfam" id="PF01636"/>
    </source>
</evidence>
<dbReference type="Pfam" id="PF01636">
    <property type="entry name" value="APH"/>
    <property type="match status" value="1"/>
</dbReference>
<reference evidence="3" key="1">
    <citation type="journal article" date="2019" name="Int. J. Syst. Evol. Microbiol.">
        <title>The Global Catalogue of Microorganisms (GCM) 10K type strain sequencing project: providing services to taxonomists for standard genome sequencing and annotation.</title>
        <authorList>
            <consortium name="The Broad Institute Genomics Platform"/>
            <consortium name="The Broad Institute Genome Sequencing Center for Infectious Disease"/>
            <person name="Wu L."/>
            <person name="Ma J."/>
        </authorList>
    </citation>
    <scope>NUCLEOTIDE SEQUENCE [LARGE SCALE GENOMIC DNA]</scope>
    <source>
        <strain evidence="3">JCM 32148</strain>
    </source>
</reference>
<proteinExistence type="predicted"/>
<gene>
    <name evidence="2" type="ORF">ACFQZ8_02565</name>
</gene>
<dbReference type="InterPro" id="IPR002575">
    <property type="entry name" value="Aminoglycoside_PTrfase"/>
</dbReference>
<evidence type="ECO:0000313" key="2">
    <source>
        <dbReference type="EMBL" id="MFD0782813.1"/>
    </source>
</evidence>
<dbReference type="Proteomes" id="UP001597053">
    <property type="component" value="Unassembled WGS sequence"/>
</dbReference>